<organism evidence="2 3">
    <name type="scientific">Bicyclus anynana</name>
    <name type="common">Squinting bush brown butterfly</name>
    <dbReference type="NCBI Taxonomy" id="110368"/>
    <lineage>
        <taxon>Eukaryota</taxon>
        <taxon>Metazoa</taxon>
        <taxon>Ecdysozoa</taxon>
        <taxon>Arthropoda</taxon>
        <taxon>Hexapoda</taxon>
        <taxon>Insecta</taxon>
        <taxon>Pterygota</taxon>
        <taxon>Neoptera</taxon>
        <taxon>Endopterygota</taxon>
        <taxon>Lepidoptera</taxon>
        <taxon>Glossata</taxon>
        <taxon>Ditrysia</taxon>
        <taxon>Papilionoidea</taxon>
        <taxon>Nymphalidae</taxon>
        <taxon>Satyrinae</taxon>
        <taxon>Satyrini</taxon>
        <taxon>Mycalesina</taxon>
        <taxon>Bicyclus</taxon>
    </lineage>
</organism>
<feature type="compositionally biased region" description="Acidic residues" evidence="1">
    <location>
        <begin position="217"/>
        <end position="226"/>
    </location>
</feature>
<feature type="region of interest" description="Disordered" evidence="1">
    <location>
        <begin position="385"/>
        <end position="466"/>
    </location>
</feature>
<dbReference type="GeneID" id="112046387"/>
<reference evidence="2" key="1">
    <citation type="submission" date="2025-05" db="UniProtKB">
        <authorList>
            <consortium name="RefSeq"/>
        </authorList>
    </citation>
    <scope>NUCLEOTIDE SEQUENCE [LARGE SCALE GENOMIC DNA]</scope>
</reference>
<name>A0A6J1N159_BICAN</name>
<dbReference type="Proteomes" id="UP001652582">
    <property type="component" value="Chromosome 2"/>
</dbReference>
<protein>
    <submittedName>
        <fullName evidence="3">Mucin-17-like</fullName>
    </submittedName>
</protein>
<feature type="compositionally biased region" description="Low complexity" evidence="1">
    <location>
        <begin position="386"/>
        <end position="420"/>
    </location>
</feature>
<dbReference type="KEGG" id="bany:112046387"/>
<feature type="region of interest" description="Disordered" evidence="1">
    <location>
        <begin position="297"/>
        <end position="320"/>
    </location>
</feature>
<feature type="compositionally biased region" description="Low complexity" evidence="1">
    <location>
        <begin position="227"/>
        <end position="246"/>
    </location>
</feature>
<dbReference type="OrthoDB" id="7230779at2759"/>
<feature type="region of interest" description="Disordered" evidence="1">
    <location>
        <begin position="204"/>
        <end position="246"/>
    </location>
</feature>
<dbReference type="AlphaFoldDB" id="A0A6J1N159"/>
<reference evidence="3" key="2">
    <citation type="submission" date="2025-08" db="UniProtKB">
        <authorList>
            <consortium name="RefSeq"/>
        </authorList>
    </citation>
    <scope>IDENTIFICATION</scope>
</reference>
<feature type="compositionally biased region" description="Polar residues" evidence="1">
    <location>
        <begin position="105"/>
        <end position="115"/>
    </location>
</feature>
<sequence length="564" mass="61538">MEGRKVFDEVRQANPAIWRQYENVTVVAPQDEIISKVVITDMRPEKDGDVQIINGGAMQKSVTIELKSPTVLRGYEFRIEVYSVPDTVATDAEEHLSPDSAPVPNDSTSEQPNDTANKDIQDSPIAVGGDINSEVPRSPRESEENQSQTDIIKEDTTTISYETSSIAEDEPVTMDETTVLPETPEVPALELDSDNNRPARETVLNTAINVSDPPVTDSDESEENEASTEGSGTTSVTEPTGSAMTDATATEAVVTTASYEHSTYTPISYDNTKNVPDYASLNILDYIKNREAIRPIRRTEDNASEPEESSEPPIEPDVNTATTPLVEETSSVNLGDDTVGLVPPKIDASYNTDFADSETTEHAVESSTLNDVVRAGRDIDFDSDVTETSTINTEEESTLTSTTSDVTTPTPTISDVTTATQDEDHTASIDDQLRNTRGARHDHDGTDVNVSEEGASPSSEGLPGVVDLQQPNKNVIIINLDEIMARDENNRFTYALPIVLLINSESNYPIIKIIAESNDGNESKVLYPIQPSDISMEPSEYDYKSMENDRIKGDLIPTGDYDSQ</sequence>
<keyword evidence="2" id="KW-1185">Reference proteome</keyword>
<evidence type="ECO:0000313" key="3">
    <source>
        <dbReference type="RefSeq" id="XP_023938783.2"/>
    </source>
</evidence>
<dbReference type="InterPro" id="IPR031734">
    <property type="entry name" value="MBF2"/>
</dbReference>
<gene>
    <name evidence="3" type="primary">LOC112046387</name>
</gene>
<feature type="compositionally biased region" description="Basic and acidic residues" evidence="1">
    <location>
        <begin position="422"/>
        <end position="446"/>
    </location>
</feature>
<accession>A0A6J1N159</accession>
<evidence type="ECO:0000313" key="2">
    <source>
        <dbReference type="Proteomes" id="UP001652582"/>
    </source>
</evidence>
<evidence type="ECO:0000256" key="1">
    <source>
        <dbReference type="SAM" id="MobiDB-lite"/>
    </source>
</evidence>
<dbReference type="Pfam" id="PF15868">
    <property type="entry name" value="MBF2"/>
    <property type="match status" value="1"/>
</dbReference>
<feature type="region of interest" description="Disordered" evidence="1">
    <location>
        <begin position="92"/>
        <end position="159"/>
    </location>
</feature>
<proteinExistence type="predicted"/>
<dbReference type="RefSeq" id="XP_023938783.2">
    <property type="nucleotide sequence ID" value="XM_024083015.2"/>
</dbReference>